<accession>A0ABT2ZQM9</accession>
<keyword evidence="3" id="KW-1185">Reference proteome</keyword>
<sequence length="277" mass="29850">MFRLAAALPVALFFSLADSSRAADSDVTELSAALQLPEVFAVMTEEGLGYGRELEADMFPGSGGARWNEAVAGIYETGRMVDGFSEAFEAALDTSGGNVSSMLEFFSSDLGRRVVALEISARRALLDEAVDEASRAKLDEMRETGDPRLELIEEFVSVNDLVDANVTGGLNANYAFYLGLADAGALPSAMSEDEIIGEIWGQEADIRDETEIWILSYLAMAYAPLSDEEIGEYIDFSETEAGRDLNRALFAGYDTVFEDVSRQLGRAAGAILAGQDL</sequence>
<feature type="signal peptide" evidence="1">
    <location>
        <begin position="1"/>
        <end position="22"/>
    </location>
</feature>
<name>A0ABT2ZQM9_9RHOB</name>
<feature type="chain" id="PRO_5045681615" evidence="1">
    <location>
        <begin position="23"/>
        <end position="277"/>
    </location>
</feature>
<proteinExistence type="predicted"/>
<comment type="caution">
    <text evidence="2">The sequence shown here is derived from an EMBL/GenBank/DDBJ whole genome shotgun (WGS) entry which is preliminary data.</text>
</comment>
<reference evidence="2 3" key="1">
    <citation type="submission" date="2022-10" db="EMBL/GenBank/DDBJ databases">
        <title>Defluviimonas sp. nov., isolated from ocean surface sediments.</title>
        <authorList>
            <person name="He W."/>
            <person name="Wang L."/>
            <person name="Zhang D.-F."/>
        </authorList>
    </citation>
    <scope>NUCLEOTIDE SEQUENCE [LARGE SCALE GENOMIC DNA]</scope>
    <source>
        <strain evidence="2 3">WL0050</strain>
    </source>
</reference>
<evidence type="ECO:0000313" key="3">
    <source>
        <dbReference type="Proteomes" id="UP001652564"/>
    </source>
</evidence>
<dbReference type="EMBL" id="JAOWKZ010000003">
    <property type="protein sequence ID" value="MCV2873265.1"/>
    <property type="molecule type" value="Genomic_DNA"/>
</dbReference>
<keyword evidence="1" id="KW-0732">Signal</keyword>
<evidence type="ECO:0000256" key="1">
    <source>
        <dbReference type="SAM" id="SignalP"/>
    </source>
</evidence>
<dbReference type="RefSeq" id="WP_263740469.1">
    <property type="nucleotide sequence ID" value="NZ_JAOWKZ010000003.1"/>
</dbReference>
<gene>
    <name evidence="2" type="ORF">OEZ71_13270</name>
</gene>
<organism evidence="2 3">
    <name type="scientific">Albidovulum litorale</name>
    <dbReference type="NCBI Taxonomy" id="2984134"/>
    <lineage>
        <taxon>Bacteria</taxon>
        <taxon>Pseudomonadati</taxon>
        <taxon>Pseudomonadota</taxon>
        <taxon>Alphaproteobacteria</taxon>
        <taxon>Rhodobacterales</taxon>
        <taxon>Paracoccaceae</taxon>
        <taxon>Albidovulum</taxon>
    </lineage>
</organism>
<protein>
    <submittedName>
        <fullName evidence="2">DUF2059 domain-containing protein</fullName>
    </submittedName>
</protein>
<dbReference type="Proteomes" id="UP001652564">
    <property type="component" value="Unassembled WGS sequence"/>
</dbReference>
<evidence type="ECO:0000313" key="2">
    <source>
        <dbReference type="EMBL" id="MCV2873265.1"/>
    </source>
</evidence>